<gene>
    <name evidence="7" type="primary">aroK</name>
    <name evidence="8" type="ORF">H8E79_05665</name>
</gene>
<dbReference type="HAMAP" id="MF_00109">
    <property type="entry name" value="Shikimate_kinase"/>
    <property type="match status" value="1"/>
</dbReference>
<keyword evidence="6 7" id="KW-0057">Aromatic amino acid biosynthesis</keyword>
<feature type="binding site" evidence="7">
    <location>
        <position position="132"/>
    </location>
    <ligand>
        <name>substrate</name>
    </ligand>
</feature>
<sequence>MNIVLIGMAGAGKSSVGPVLAKSLARPFVDVDTLMEQDQGLSLQEIVDRKGQTAFRIYEEQTLLSLDLTGHVIATGGSAIYSELGIRHLKQSSHLVLLDVPLDLLEERVDDVDQRGLVRQDQQSFSSLYWERRPLYHRHADLIIDCSGKSITGICQVIVARLAMGSS</sequence>
<feature type="binding site" evidence="7">
    <location>
        <position position="77"/>
    </location>
    <ligand>
        <name>substrate</name>
    </ligand>
</feature>
<evidence type="ECO:0000313" key="8">
    <source>
        <dbReference type="EMBL" id="MBC8208636.1"/>
    </source>
</evidence>
<dbReference type="GO" id="GO:0004765">
    <property type="term" value="F:shikimate kinase activity"/>
    <property type="evidence" value="ECO:0007669"/>
    <property type="project" value="UniProtKB-UniRule"/>
</dbReference>
<dbReference type="EMBL" id="JACNLK010000047">
    <property type="protein sequence ID" value="MBC8208636.1"/>
    <property type="molecule type" value="Genomic_DNA"/>
</dbReference>
<dbReference type="PANTHER" id="PTHR21087">
    <property type="entry name" value="SHIKIMATE KINASE"/>
    <property type="match status" value="1"/>
</dbReference>
<comment type="cofactor">
    <cofactor evidence="7">
        <name>Mg(2+)</name>
        <dbReference type="ChEBI" id="CHEBI:18420"/>
    </cofactor>
    <text evidence="7">Binds 1 Mg(2+) ion per subunit.</text>
</comment>
<keyword evidence="4 7" id="KW-0418">Kinase</keyword>
<evidence type="ECO:0000256" key="4">
    <source>
        <dbReference type="ARBA" id="ARBA00022777"/>
    </source>
</evidence>
<accession>A0A8J6N9L8</accession>
<keyword evidence="1 7" id="KW-0028">Amino-acid biosynthesis</keyword>
<comment type="caution">
    <text evidence="8">The sequence shown here is derived from an EMBL/GenBank/DDBJ whole genome shotgun (WGS) entry which is preliminary data.</text>
</comment>
<dbReference type="InterPro" id="IPR000623">
    <property type="entry name" value="Shikimate_kinase/TSH1"/>
</dbReference>
<evidence type="ECO:0000313" key="9">
    <source>
        <dbReference type="Proteomes" id="UP000599024"/>
    </source>
</evidence>
<comment type="caution">
    <text evidence="7">Lacks conserved residue(s) required for the propagation of feature annotation.</text>
</comment>
<dbReference type="GO" id="GO:0000287">
    <property type="term" value="F:magnesium ion binding"/>
    <property type="evidence" value="ECO:0007669"/>
    <property type="project" value="UniProtKB-UniRule"/>
</dbReference>
<dbReference type="GO" id="GO:0005524">
    <property type="term" value="F:ATP binding"/>
    <property type="evidence" value="ECO:0007669"/>
    <property type="project" value="UniProtKB-UniRule"/>
</dbReference>
<evidence type="ECO:0000256" key="2">
    <source>
        <dbReference type="ARBA" id="ARBA00022679"/>
    </source>
</evidence>
<proteinExistence type="inferred from homology"/>
<evidence type="ECO:0000256" key="3">
    <source>
        <dbReference type="ARBA" id="ARBA00022741"/>
    </source>
</evidence>
<dbReference type="GO" id="GO:0008652">
    <property type="term" value="P:amino acid biosynthetic process"/>
    <property type="evidence" value="ECO:0007669"/>
    <property type="project" value="UniProtKB-KW"/>
</dbReference>
<dbReference type="GO" id="GO:0009423">
    <property type="term" value="P:chorismate biosynthetic process"/>
    <property type="evidence" value="ECO:0007669"/>
    <property type="project" value="UniProtKB-UniRule"/>
</dbReference>
<dbReference type="GO" id="GO:0005829">
    <property type="term" value="C:cytosol"/>
    <property type="evidence" value="ECO:0007669"/>
    <property type="project" value="TreeGrafter"/>
</dbReference>
<dbReference type="AlphaFoldDB" id="A0A8J6N9L8"/>
<evidence type="ECO:0000256" key="7">
    <source>
        <dbReference type="HAMAP-Rule" id="MF_00109"/>
    </source>
</evidence>
<feature type="binding site" evidence="7">
    <location>
        <position position="115"/>
    </location>
    <ligand>
        <name>ATP</name>
        <dbReference type="ChEBI" id="CHEBI:30616"/>
    </ligand>
</feature>
<dbReference type="Pfam" id="PF01202">
    <property type="entry name" value="SKI"/>
    <property type="match status" value="1"/>
</dbReference>
<dbReference type="PRINTS" id="PR01100">
    <property type="entry name" value="SHIKIMTKNASE"/>
</dbReference>
<comment type="subcellular location">
    <subcellularLocation>
        <location evidence="7">Cytoplasm</location>
    </subcellularLocation>
</comment>
<keyword evidence="7" id="KW-0460">Magnesium</keyword>
<evidence type="ECO:0000256" key="1">
    <source>
        <dbReference type="ARBA" id="ARBA00022605"/>
    </source>
</evidence>
<keyword evidence="7" id="KW-0479">Metal-binding</keyword>
<feature type="binding site" evidence="7">
    <location>
        <position position="14"/>
    </location>
    <ligand>
        <name>Mg(2+)</name>
        <dbReference type="ChEBI" id="CHEBI:18420"/>
    </ligand>
</feature>
<dbReference type="SUPFAM" id="SSF52540">
    <property type="entry name" value="P-loop containing nucleoside triphosphate hydrolases"/>
    <property type="match status" value="1"/>
</dbReference>
<comment type="subunit">
    <text evidence="7">Monomer.</text>
</comment>
<dbReference type="PANTHER" id="PTHR21087:SF16">
    <property type="entry name" value="SHIKIMATE KINASE 1, CHLOROPLASTIC"/>
    <property type="match status" value="1"/>
</dbReference>
<organism evidence="8 9">
    <name type="scientific">Candidatus Desulfatifera sulfidica</name>
    <dbReference type="NCBI Taxonomy" id="2841691"/>
    <lineage>
        <taxon>Bacteria</taxon>
        <taxon>Pseudomonadati</taxon>
        <taxon>Thermodesulfobacteriota</taxon>
        <taxon>Desulfobulbia</taxon>
        <taxon>Desulfobulbales</taxon>
        <taxon>Desulfobulbaceae</taxon>
        <taxon>Candidatus Desulfatifera</taxon>
    </lineage>
</organism>
<comment type="catalytic activity">
    <reaction evidence="7">
        <text>shikimate + ATP = 3-phosphoshikimate + ADP + H(+)</text>
        <dbReference type="Rhea" id="RHEA:13121"/>
        <dbReference type="ChEBI" id="CHEBI:15378"/>
        <dbReference type="ChEBI" id="CHEBI:30616"/>
        <dbReference type="ChEBI" id="CHEBI:36208"/>
        <dbReference type="ChEBI" id="CHEBI:145989"/>
        <dbReference type="ChEBI" id="CHEBI:456216"/>
        <dbReference type="EC" id="2.7.1.71"/>
    </reaction>
</comment>
<dbReference type="CDD" id="cd00464">
    <property type="entry name" value="SK"/>
    <property type="match status" value="1"/>
</dbReference>
<reference evidence="8 9" key="1">
    <citation type="submission" date="2020-08" db="EMBL/GenBank/DDBJ databases">
        <title>Bridging the membrane lipid divide: bacteria of the FCB group superphylum have the potential to synthesize archaeal ether lipids.</title>
        <authorList>
            <person name="Villanueva L."/>
            <person name="Von Meijenfeldt F.A.B."/>
            <person name="Westbye A.B."/>
            <person name="Yadav S."/>
            <person name="Hopmans E.C."/>
            <person name="Dutilh B.E."/>
            <person name="Sinninghe Damste J.S."/>
        </authorList>
    </citation>
    <scope>NUCLEOTIDE SEQUENCE [LARGE SCALE GENOMIC DNA]</scope>
    <source>
        <strain evidence="8">NIOZ-UU81</strain>
    </source>
</reference>
<keyword evidence="2 7" id="KW-0808">Transferase</keyword>
<protein>
    <recommendedName>
        <fullName evidence="7">Shikimate kinase</fullName>
        <shortName evidence="7">SK</shortName>
        <ecNumber evidence="7">2.7.1.71</ecNumber>
    </recommendedName>
</protein>
<dbReference type="Proteomes" id="UP000599024">
    <property type="component" value="Unassembled WGS sequence"/>
</dbReference>
<evidence type="ECO:0000256" key="5">
    <source>
        <dbReference type="ARBA" id="ARBA00022840"/>
    </source>
</evidence>
<comment type="similarity">
    <text evidence="7">Belongs to the shikimate kinase family.</text>
</comment>
<name>A0A8J6N9L8_9BACT</name>
<feature type="binding site" evidence="7">
    <location>
        <begin position="10"/>
        <end position="15"/>
    </location>
    <ligand>
        <name>ATP</name>
        <dbReference type="ChEBI" id="CHEBI:30616"/>
    </ligand>
</feature>
<feature type="binding site" evidence="7">
    <location>
        <position position="56"/>
    </location>
    <ligand>
        <name>substrate</name>
    </ligand>
</feature>
<keyword evidence="5 7" id="KW-0067">ATP-binding</keyword>
<dbReference type="UniPathway" id="UPA00053">
    <property type="reaction ID" value="UER00088"/>
</dbReference>
<dbReference type="GO" id="GO:0009073">
    <property type="term" value="P:aromatic amino acid family biosynthetic process"/>
    <property type="evidence" value="ECO:0007669"/>
    <property type="project" value="UniProtKB-KW"/>
</dbReference>
<comment type="function">
    <text evidence="7">Catalyzes the specific phosphorylation of the 3-hydroxyl group of shikimic acid using ATP as a cosubstrate.</text>
</comment>
<dbReference type="InterPro" id="IPR031322">
    <property type="entry name" value="Shikimate/glucono_kinase"/>
</dbReference>
<dbReference type="Gene3D" id="3.40.50.300">
    <property type="entry name" value="P-loop containing nucleotide triphosphate hydrolases"/>
    <property type="match status" value="1"/>
</dbReference>
<dbReference type="InterPro" id="IPR027417">
    <property type="entry name" value="P-loop_NTPase"/>
</dbReference>
<feature type="binding site" evidence="7">
    <location>
        <position position="32"/>
    </location>
    <ligand>
        <name>substrate</name>
    </ligand>
</feature>
<evidence type="ECO:0000256" key="6">
    <source>
        <dbReference type="ARBA" id="ARBA00023141"/>
    </source>
</evidence>
<dbReference type="EC" id="2.7.1.71" evidence="7"/>
<comment type="pathway">
    <text evidence="7">Metabolic intermediate biosynthesis; chorismate biosynthesis; chorismate from D-erythrose 4-phosphate and phosphoenolpyruvate: step 5/7.</text>
</comment>
<keyword evidence="3 7" id="KW-0547">Nucleotide-binding</keyword>
<keyword evidence="7" id="KW-0963">Cytoplasm</keyword>